<feature type="signal peptide" evidence="1">
    <location>
        <begin position="1"/>
        <end position="30"/>
    </location>
</feature>
<evidence type="ECO:0008006" key="4">
    <source>
        <dbReference type="Google" id="ProtNLM"/>
    </source>
</evidence>
<protein>
    <recommendedName>
        <fullName evidence="4">YXWGXW repeat-containing protein</fullName>
    </recommendedName>
</protein>
<dbReference type="OrthoDB" id="121499at2"/>
<dbReference type="EMBL" id="MOBQ01000055">
    <property type="protein sequence ID" value="RON39145.1"/>
    <property type="molecule type" value="Genomic_DNA"/>
</dbReference>
<accession>A0A423JN74</accession>
<keyword evidence="1" id="KW-0732">Signal</keyword>
<name>A0A423JN74_9PSED</name>
<dbReference type="RefSeq" id="WP_123515399.1">
    <property type="nucleotide sequence ID" value="NZ_JBNDIR010000003.1"/>
</dbReference>
<comment type="caution">
    <text evidence="2">The sequence shown here is derived from an EMBL/GenBank/DDBJ whole genome shotgun (WGS) entry which is preliminary data.</text>
</comment>
<dbReference type="Proteomes" id="UP000285349">
    <property type="component" value="Unassembled WGS sequence"/>
</dbReference>
<gene>
    <name evidence="2" type="ORF">BK666_28345</name>
</gene>
<feature type="chain" id="PRO_5019090066" description="YXWGXW repeat-containing protein" evidence="1">
    <location>
        <begin position="31"/>
        <end position="106"/>
    </location>
</feature>
<dbReference type="Pfam" id="PF12779">
    <property type="entry name" value="WXXGXW"/>
    <property type="match status" value="2"/>
</dbReference>
<sequence length="106" mass="12546">MNVVRPLIKLRHVLLVPLALAALASTPVFAQPEIIIRQAPPPPRMEQAPMARPGYAWDNGHWRWDGRGYVWAPGHWQRMRHEGRWMPGHWEARGPNWYWIEGRWVR</sequence>
<evidence type="ECO:0000313" key="3">
    <source>
        <dbReference type="Proteomes" id="UP000285349"/>
    </source>
</evidence>
<proteinExistence type="predicted"/>
<dbReference type="InterPro" id="IPR024447">
    <property type="entry name" value="YXWGXW_rpt"/>
</dbReference>
<dbReference type="AlphaFoldDB" id="A0A423JN74"/>
<organism evidence="2 3">
    <name type="scientific">Pseudomonas frederiksbergensis</name>
    <dbReference type="NCBI Taxonomy" id="104087"/>
    <lineage>
        <taxon>Bacteria</taxon>
        <taxon>Pseudomonadati</taxon>
        <taxon>Pseudomonadota</taxon>
        <taxon>Gammaproteobacteria</taxon>
        <taxon>Pseudomonadales</taxon>
        <taxon>Pseudomonadaceae</taxon>
        <taxon>Pseudomonas</taxon>
    </lineage>
</organism>
<evidence type="ECO:0000256" key="1">
    <source>
        <dbReference type="SAM" id="SignalP"/>
    </source>
</evidence>
<reference evidence="2 3" key="1">
    <citation type="submission" date="2016-10" db="EMBL/GenBank/DDBJ databases">
        <title>Comparative genome analysis of multiple Pseudomonas spp. focuses on biocontrol and plant growth promoting traits.</title>
        <authorList>
            <person name="Tao X.-Y."/>
            <person name="Taylor C.G."/>
        </authorList>
    </citation>
    <scope>NUCLEOTIDE SEQUENCE [LARGE SCALE GENOMIC DNA]</scope>
    <source>
        <strain evidence="2 3">37A10</strain>
    </source>
</reference>
<evidence type="ECO:0000313" key="2">
    <source>
        <dbReference type="EMBL" id="RON39145.1"/>
    </source>
</evidence>